<name>A0A7Y7IIM5_9MICC</name>
<protein>
    <submittedName>
        <fullName evidence="1">Uncharacterized protein</fullName>
    </submittedName>
</protein>
<dbReference type="EMBL" id="JAAMFM010000026">
    <property type="protein sequence ID" value="NVM96179.1"/>
    <property type="molecule type" value="Genomic_DNA"/>
</dbReference>
<dbReference type="Proteomes" id="UP000543556">
    <property type="component" value="Unassembled WGS sequence"/>
</dbReference>
<dbReference type="AlphaFoldDB" id="A0A7Y7IIM5"/>
<accession>A0A7Y7IIM5</accession>
<comment type="caution">
    <text evidence="1">The sequence shown here is derived from an EMBL/GenBank/DDBJ whole genome shotgun (WGS) entry which is preliminary data.</text>
</comment>
<proteinExistence type="predicted"/>
<reference evidence="1 2" key="1">
    <citation type="submission" date="2020-02" db="EMBL/GenBank/DDBJ databases">
        <title>Genome sequence of strain AETb3-4.</title>
        <authorList>
            <person name="Gao J."/>
            <person name="Zhang X."/>
        </authorList>
    </citation>
    <scope>NUCLEOTIDE SEQUENCE [LARGE SCALE GENOMIC DNA]</scope>
    <source>
        <strain evidence="1 2">AETb3-4</strain>
    </source>
</reference>
<sequence>MRAVTDSGKVVDLNSNGTWSTFETPPSVANEGFRKASWGSSMGQVQSIETGDPRLSESGYLDFEVKLGELNCLAVYIFIDDQLVRGKYVVNDTTANNNTYLTKFDELSANLTKKYGTPVEQNTYWSNDLYQDDPQQWGMAVSIDHLSKFTKWNARESSILLSLFGDNYEIDLSIEYSSNLHQGLEKAFRESAIIEDL</sequence>
<evidence type="ECO:0000313" key="1">
    <source>
        <dbReference type="EMBL" id="NVM96179.1"/>
    </source>
</evidence>
<evidence type="ECO:0000313" key="2">
    <source>
        <dbReference type="Proteomes" id="UP000543556"/>
    </source>
</evidence>
<organism evidence="1 2">
    <name type="scientific">Arthrobacter wenxiniae</name>
    <dbReference type="NCBI Taxonomy" id="2713570"/>
    <lineage>
        <taxon>Bacteria</taxon>
        <taxon>Bacillati</taxon>
        <taxon>Actinomycetota</taxon>
        <taxon>Actinomycetes</taxon>
        <taxon>Micrococcales</taxon>
        <taxon>Micrococcaceae</taxon>
        <taxon>Arthrobacter</taxon>
    </lineage>
</organism>
<keyword evidence="2" id="KW-1185">Reference proteome</keyword>
<dbReference type="RefSeq" id="WP_176635906.1">
    <property type="nucleotide sequence ID" value="NZ_JAAMFM010000026.1"/>
</dbReference>
<gene>
    <name evidence="1" type="ORF">G6034_14965</name>
</gene>